<dbReference type="SMART" id="SM00346">
    <property type="entry name" value="HTH_ICLR"/>
    <property type="match status" value="1"/>
</dbReference>
<feature type="domain" description="IclR-ED" evidence="4">
    <location>
        <begin position="55"/>
        <end position="243"/>
    </location>
</feature>
<evidence type="ECO:0000256" key="1">
    <source>
        <dbReference type="ARBA" id="ARBA00023015"/>
    </source>
</evidence>
<dbReference type="InterPro" id="IPR029016">
    <property type="entry name" value="GAF-like_dom_sf"/>
</dbReference>
<name>A0ABP9Q843_9PSEU</name>
<evidence type="ECO:0000256" key="2">
    <source>
        <dbReference type="ARBA" id="ARBA00023125"/>
    </source>
</evidence>
<dbReference type="PROSITE" id="PS51078">
    <property type="entry name" value="ICLR_ED"/>
    <property type="match status" value="1"/>
</dbReference>
<gene>
    <name evidence="5" type="ORF">GCM10023321_34740</name>
</gene>
<evidence type="ECO:0000256" key="3">
    <source>
        <dbReference type="ARBA" id="ARBA00023163"/>
    </source>
</evidence>
<dbReference type="Gene3D" id="1.10.10.10">
    <property type="entry name" value="Winged helix-like DNA-binding domain superfamily/Winged helix DNA-binding domain"/>
    <property type="match status" value="1"/>
</dbReference>
<dbReference type="Proteomes" id="UP001428817">
    <property type="component" value="Unassembled WGS sequence"/>
</dbReference>
<proteinExistence type="predicted"/>
<dbReference type="PANTHER" id="PTHR30136:SF24">
    <property type="entry name" value="HTH-TYPE TRANSCRIPTIONAL REPRESSOR ALLR"/>
    <property type="match status" value="1"/>
</dbReference>
<dbReference type="SUPFAM" id="SSF46785">
    <property type="entry name" value="Winged helix' DNA-binding domain"/>
    <property type="match status" value="1"/>
</dbReference>
<dbReference type="InterPro" id="IPR036388">
    <property type="entry name" value="WH-like_DNA-bd_sf"/>
</dbReference>
<dbReference type="PANTHER" id="PTHR30136">
    <property type="entry name" value="HELIX-TURN-HELIX TRANSCRIPTIONAL REGULATOR, ICLR FAMILY"/>
    <property type="match status" value="1"/>
</dbReference>
<dbReference type="Pfam" id="PF01614">
    <property type="entry name" value="IclR_C"/>
    <property type="match status" value="1"/>
</dbReference>
<evidence type="ECO:0000259" key="4">
    <source>
        <dbReference type="PROSITE" id="PS51078"/>
    </source>
</evidence>
<dbReference type="InterPro" id="IPR014757">
    <property type="entry name" value="Tscrpt_reg_IclR_C"/>
</dbReference>
<keyword evidence="3" id="KW-0804">Transcription</keyword>
<organism evidence="5 6">
    <name type="scientific">Pseudonocardia eucalypti</name>
    <dbReference type="NCBI Taxonomy" id="648755"/>
    <lineage>
        <taxon>Bacteria</taxon>
        <taxon>Bacillati</taxon>
        <taxon>Actinomycetota</taxon>
        <taxon>Actinomycetes</taxon>
        <taxon>Pseudonocardiales</taxon>
        <taxon>Pseudonocardiaceae</taxon>
        <taxon>Pseudonocardia</taxon>
    </lineage>
</organism>
<dbReference type="InterPro" id="IPR050707">
    <property type="entry name" value="HTH_MetabolicPath_Reg"/>
</dbReference>
<evidence type="ECO:0000313" key="5">
    <source>
        <dbReference type="EMBL" id="GAA5157098.1"/>
    </source>
</evidence>
<dbReference type="InterPro" id="IPR036390">
    <property type="entry name" value="WH_DNA-bd_sf"/>
</dbReference>
<accession>A0ABP9Q843</accession>
<protein>
    <submittedName>
        <fullName evidence="5">IclR family transcriptional regulator</fullName>
    </submittedName>
</protein>
<dbReference type="Gene3D" id="3.30.450.40">
    <property type="match status" value="1"/>
</dbReference>
<keyword evidence="2" id="KW-0238">DNA-binding</keyword>
<reference evidence="6" key="1">
    <citation type="journal article" date="2019" name="Int. J. Syst. Evol. Microbiol.">
        <title>The Global Catalogue of Microorganisms (GCM) 10K type strain sequencing project: providing services to taxonomists for standard genome sequencing and annotation.</title>
        <authorList>
            <consortium name="The Broad Institute Genomics Platform"/>
            <consortium name="The Broad Institute Genome Sequencing Center for Infectious Disease"/>
            <person name="Wu L."/>
            <person name="Ma J."/>
        </authorList>
    </citation>
    <scope>NUCLEOTIDE SEQUENCE [LARGE SCALE GENOMIC DNA]</scope>
    <source>
        <strain evidence="6">JCM 18303</strain>
    </source>
</reference>
<dbReference type="EMBL" id="BAABJP010000015">
    <property type="protein sequence ID" value="GAA5157098.1"/>
    <property type="molecule type" value="Genomic_DNA"/>
</dbReference>
<sequence>MRTEKGELTSLDRGLRILSFIQDHGQTDAAGIIAGLGLPSSTVYRYVRLLKEAGFVIDVNGQLLPSRRLADPSAAGSAHLVDLARPVLARLRERSGLSVALTVRVHTAALCLDTLHGGPGHVAYHPGEVLALYAGASATPLLAMAPASVREQVLAGRLHRFTAATPDAEPLRAELATVRRRGYHVSQGWLTPGMTAVGVPVLVGSACLCALSLVGPDRELTEVAEAVALLRDAAGELVARLPRSPAIAWTPPEERGAHG</sequence>
<keyword evidence="1" id="KW-0805">Transcription regulation</keyword>
<comment type="caution">
    <text evidence="5">The sequence shown here is derived from an EMBL/GenBank/DDBJ whole genome shotgun (WGS) entry which is preliminary data.</text>
</comment>
<dbReference type="SUPFAM" id="SSF55781">
    <property type="entry name" value="GAF domain-like"/>
    <property type="match status" value="1"/>
</dbReference>
<dbReference type="Pfam" id="PF09339">
    <property type="entry name" value="HTH_IclR"/>
    <property type="match status" value="1"/>
</dbReference>
<dbReference type="InterPro" id="IPR005471">
    <property type="entry name" value="Tscrpt_reg_IclR_N"/>
</dbReference>
<keyword evidence="6" id="KW-1185">Reference proteome</keyword>
<evidence type="ECO:0000313" key="6">
    <source>
        <dbReference type="Proteomes" id="UP001428817"/>
    </source>
</evidence>